<feature type="region of interest" description="Disordered" evidence="1">
    <location>
        <begin position="153"/>
        <end position="195"/>
    </location>
</feature>
<gene>
    <name evidence="2" type="ORF">C1SCF055_LOCUS42703</name>
</gene>
<organism evidence="2">
    <name type="scientific">Cladocopium goreaui</name>
    <dbReference type="NCBI Taxonomy" id="2562237"/>
    <lineage>
        <taxon>Eukaryota</taxon>
        <taxon>Sar</taxon>
        <taxon>Alveolata</taxon>
        <taxon>Dinophyceae</taxon>
        <taxon>Suessiales</taxon>
        <taxon>Symbiodiniaceae</taxon>
        <taxon>Cladocopium</taxon>
    </lineage>
</organism>
<dbReference type="Proteomes" id="UP001152797">
    <property type="component" value="Unassembled WGS sequence"/>
</dbReference>
<reference evidence="2" key="1">
    <citation type="submission" date="2022-10" db="EMBL/GenBank/DDBJ databases">
        <authorList>
            <person name="Chen Y."/>
            <person name="Dougan E. K."/>
            <person name="Chan C."/>
            <person name="Rhodes N."/>
            <person name="Thang M."/>
        </authorList>
    </citation>
    <scope>NUCLEOTIDE SEQUENCE</scope>
</reference>
<reference evidence="3 4" key="2">
    <citation type="submission" date="2024-05" db="EMBL/GenBank/DDBJ databases">
        <authorList>
            <person name="Chen Y."/>
            <person name="Shah S."/>
            <person name="Dougan E. K."/>
            <person name="Thang M."/>
            <person name="Chan C."/>
        </authorList>
    </citation>
    <scope>NUCLEOTIDE SEQUENCE [LARGE SCALE GENOMIC DNA]</scope>
</reference>
<evidence type="ECO:0000256" key="1">
    <source>
        <dbReference type="SAM" id="MobiDB-lite"/>
    </source>
</evidence>
<accession>A0A9P1GNL2</accession>
<dbReference type="EMBL" id="CAMXCT030006675">
    <property type="protein sequence ID" value="CAL4805419.1"/>
    <property type="molecule type" value="Genomic_DNA"/>
</dbReference>
<feature type="compositionally biased region" description="Basic and acidic residues" evidence="1">
    <location>
        <begin position="172"/>
        <end position="185"/>
    </location>
</feature>
<protein>
    <submittedName>
        <fullName evidence="3">Malate dehydrogenase 2, mitochondrial</fullName>
    </submittedName>
</protein>
<sequence length="741" mass="84227">MEKYYERVLLEMRTNFQFPTDLMFRPQSEQPPKPGLHAKHVENAMQRHFLQKNIFVDCGPSLKRPVTSSGGIPCCMPKHPVYFVDQNRYLNGEDFMNAQGLWPCAFKPEVYREILKTKDLAQDLAGNSFSATVSQAVAVAALVSSSGAWRALSGGGQAGNESSLRRLRGKRKAPEYDKLKGKENGKVSAPRRGGQKRLYKRKVPGVDSRKNNRGKMVRFEQAVSDGDDKPAKAVEEMKGYYRSCVYKWRKTRRQDSWTIICAASPRLAKKFRELPDCIRSFLGKSRKFPNRASAVDESSTCILPVPFQDLVAAMIVERIDVGEEVDFHYVSSLLEAAIEQWNECVGILKKELESPEAILKEIDAGEATSERDWEAGIEKIRAQTQMLRTISLSKSDGAPGEFWKAAERLCRKTSIRMASNLKPGRHLQYSHPGMVAVRDWVNYQVETHKAHGSLLANFDQVWSLNWRPRKKVLQKKPDRDEIAKSMSLRRTRHCIERFMGREPTEKLGERHEVAPWVPAVQGGTTASVAIESWRQPHTLTTLSWVTGELGRGFVTCKDDYLSEKTRSELNKELESWLYIARPRSRSHFWTSETMVEYLEFFAQELRQRRKALGLKHSDRCLLICDHASQHSCKHFAAFKAVWCEQHNVDILTGDSIECSIPGGWGATGSPCDGFHQYLHILTKAFASTTTSWLADFDLRTTQDQLHQSIQSSHTVRCLGSGWSLCGHFLILCQRSLPQQKN</sequence>
<evidence type="ECO:0000313" key="2">
    <source>
        <dbReference type="EMBL" id="CAI4018107.1"/>
    </source>
</evidence>
<comment type="caution">
    <text evidence="2">The sequence shown here is derived from an EMBL/GenBank/DDBJ whole genome shotgun (WGS) entry which is preliminary data.</text>
</comment>
<proteinExistence type="predicted"/>
<evidence type="ECO:0000313" key="3">
    <source>
        <dbReference type="EMBL" id="CAL4805419.1"/>
    </source>
</evidence>
<evidence type="ECO:0000313" key="4">
    <source>
        <dbReference type="Proteomes" id="UP001152797"/>
    </source>
</evidence>
<keyword evidence="4" id="KW-1185">Reference proteome</keyword>
<dbReference type="EMBL" id="CAMXCT010006675">
    <property type="protein sequence ID" value="CAI4018107.1"/>
    <property type="molecule type" value="Genomic_DNA"/>
</dbReference>
<name>A0A9P1GNL2_9DINO</name>
<dbReference type="AlphaFoldDB" id="A0A9P1GNL2"/>
<dbReference type="EMBL" id="CAMXCT020006675">
    <property type="protein sequence ID" value="CAL1171482.1"/>
    <property type="molecule type" value="Genomic_DNA"/>
</dbReference>